<evidence type="ECO:0008006" key="3">
    <source>
        <dbReference type="Google" id="ProtNLM"/>
    </source>
</evidence>
<gene>
    <name evidence="1" type="ORF">SAMN05216431_102132</name>
</gene>
<evidence type="ECO:0000313" key="2">
    <source>
        <dbReference type="Proteomes" id="UP000182089"/>
    </source>
</evidence>
<protein>
    <recommendedName>
        <fullName evidence="3">DUF1642 domain-containing protein</fullName>
    </recommendedName>
</protein>
<comment type="caution">
    <text evidence="1">The sequence shown here is derived from an EMBL/GenBank/DDBJ whole genome shotgun (WGS) entry which is preliminary data.</text>
</comment>
<dbReference type="Proteomes" id="UP000182089">
    <property type="component" value="Unassembled WGS sequence"/>
</dbReference>
<reference evidence="1 2" key="1">
    <citation type="submission" date="2016-10" db="EMBL/GenBank/DDBJ databases">
        <authorList>
            <person name="Varghese N."/>
            <person name="Submissions S."/>
        </authorList>
    </citation>
    <scope>NUCLEOTIDE SEQUENCE [LARGE SCALE GENOMIC DNA]</scope>
    <source>
        <strain evidence="1 2">WC1T17</strain>
    </source>
</reference>
<dbReference type="EMBL" id="FOCC01000002">
    <property type="protein sequence ID" value="SEM41343.1"/>
    <property type="molecule type" value="Genomic_DNA"/>
</dbReference>
<accession>A0ABY1A9Q6</accession>
<evidence type="ECO:0000313" key="1">
    <source>
        <dbReference type="EMBL" id="SEM41343.1"/>
    </source>
</evidence>
<proteinExistence type="predicted"/>
<sequence>MKKEIQALIDQTNDKLRVQNKQEEDYPAWIVDYDFLKRGLIQGIKWYQAKDEQEQLKLKDDTWAYGVLTGNAEINQVHLDELAQLDPRTIFVVFFDYIFDDQTEMENFDTVVKLKDMRKLHDMGFGLEREQTVTEFFKQLPQDYQLVNMPDFVITWTFDYRK</sequence>
<name>A0ABY1A9Q6_9LACO</name>
<organism evidence="1 2">
    <name type="scientific">Ligilactobacillus ruminis</name>
    <dbReference type="NCBI Taxonomy" id="1623"/>
    <lineage>
        <taxon>Bacteria</taxon>
        <taxon>Bacillati</taxon>
        <taxon>Bacillota</taxon>
        <taxon>Bacilli</taxon>
        <taxon>Lactobacillales</taxon>
        <taxon>Lactobacillaceae</taxon>
        <taxon>Ligilactobacillus</taxon>
    </lineage>
</organism>